<accession>A0A3S9SYN5</accession>
<dbReference type="InterPro" id="IPR000182">
    <property type="entry name" value="GNAT_dom"/>
</dbReference>
<protein>
    <recommendedName>
        <fullName evidence="3">N-acetyltransferase domain-containing protein</fullName>
    </recommendedName>
</protein>
<dbReference type="PANTHER" id="PTHR43420:SF12">
    <property type="entry name" value="N-ACETYLTRANSFERASE DOMAIN-CONTAINING PROTEIN"/>
    <property type="match status" value="1"/>
</dbReference>
<dbReference type="Gene3D" id="3.40.630.30">
    <property type="match status" value="1"/>
</dbReference>
<organism evidence="4 5">
    <name type="scientific">Anoxybacter fermentans</name>
    <dbReference type="NCBI Taxonomy" id="1323375"/>
    <lineage>
        <taxon>Bacteria</taxon>
        <taxon>Bacillati</taxon>
        <taxon>Bacillota</taxon>
        <taxon>Clostridia</taxon>
        <taxon>Halanaerobiales</taxon>
        <taxon>Anoxybacter</taxon>
    </lineage>
</organism>
<evidence type="ECO:0000256" key="2">
    <source>
        <dbReference type="ARBA" id="ARBA00023315"/>
    </source>
</evidence>
<sequence>MEIRVWKGHSEDLNRILELCCKANVNIPVDLLKEDLKYSNDCPEGLYFIEKDDSLQMGCWIRPWREGALRIGAIISTPEMDSDDFSYYFKQFMAIFSNSFRDKEKRSLFYLTESDLIVNTALKTGFEIYAELLKYRKRDFAIPDFKGLPVKIRSFREEDVDQLLALESGIFMPEFWNSPTIFRNMAENERGNFVVAEMMDQVIGYNYNRLIDDEGHLVRIGVHVDYQRLGIGKQLMKHAINWFKRQNVSSIFLSVVKENFQARGLYEKFGFKKEETGSEYILIFNGGGI</sequence>
<dbReference type="Pfam" id="PF00583">
    <property type="entry name" value="Acetyltransf_1"/>
    <property type="match status" value="1"/>
</dbReference>
<keyword evidence="2" id="KW-0012">Acyltransferase</keyword>
<dbReference type="KEGG" id="aft:BBF96_08230"/>
<dbReference type="Proteomes" id="UP000267250">
    <property type="component" value="Chromosome"/>
</dbReference>
<dbReference type="SUPFAM" id="SSF55729">
    <property type="entry name" value="Acyl-CoA N-acyltransferases (Nat)"/>
    <property type="match status" value="1"/>
</dbReference>
<reference evidence="4 5" key="1">
    <citation type="submission" date="2016-07" db="EMBL/GenBank/DDBJ databases">
        <title>Genome and transcriptome analysis of iron-reducing fermentative bacteria Anoxybacter fermentans.</title>
        <authorList>
            <person name="Zeng X."/>
            <person name="Shao Z."/>
        </authorList>
    </citation>
    <scope>NUCLEOTIDE SEQUENCE [LARGE SCALE GENOMIC DNA]</scope>
    <source>
        <strain evidence="4 5">DY22613</strain>
    </source>
</reference>
<evidence type="ECO:0000259" key="3">
    <source>
        <dbReference type="PROSITE" id="PS51186"/>
    </source>
</evidence>
<gene>
    <name evidence="4" type="ORF">BBF96_08230</name>
</gene>
<proteinExistence type="predicted"/>
<dbReference type="CDD" id="cd04301">
    <property type="entry name" value="NAT_SF"/>
    <property type="match status" value="1"/>
</dbReference>
<dbReference type="InterPro" id="IPR016181">
    <property type="entry name" value="Acyl_CoA_acyltransferase"/>
</dbReference>
<evidence type="ECO:0000313" key="5">
    <source>
        <dbReference type="Proteomes" id="UP000267250"/>
    </source>
</evidence>
<name>A0A3S9SYN5_9FIRM</name>
<dbReference type="PROSITE" id="PS51186">
    <property type="entry name" value="GNAT"/>
    <property type="match status" value="1"/>
</dbReference>
<dbReference type="GO" id="GO:0016747">
    <property type="term" value="F:acyltransferase activity, transferring groups other than amino-acyl groups"/>
    <property type="evidence" value="ECO:0007669"/>
    <property type="project" value="InterPro"/>
</dbReference>
<evidence type="ECO:0000313" key="4">
    <source>
        <dbReference type="EMBL" id="AZR73370.1"/>
    </source>
</evidence>
<dbReference type="OrthoDB" id="9794566at2"/>
<feature type="domain" description="N-acetyltransferase" evidence="3">
    <location>
        <begin position="150"/>
        <end position="289"/>
    </location>
</feature>
<dbReference type="RefSeq" id="WP_127016706.1">
    <property type="nucleotide sequence ID" value="NZ_CP016379.1"/>
</dbReference>
<dbReference type="AlphaFoldDB" id="A0A3S9SYN5"/>
<dbReference type="PANTHER" id="PTHR43420">
    <property type="entry name" value="ACETYLTRANSFERASE"/>
    <property type="match status" value="1"/>
</dbReference>
<dbReference type="EMBL" id="CP016379">
    <property type="protein sequence ID" value="AZR73370.1"/>
    <property type="molecule type" value="Genomic_DNA"/>
</dbReference>
<keyword evidence="5" id="KW-1185">Reference proteome</keyword>
<evidence type="ECO:0000256" key="1">
    <source>
        <dbReference type="ARBA" id="ARBA00022679"/>
    </source>
</evidence>
<keyword evidence="1" id="KW-0808">Transferase</keyword>
<dbReference type="InterPro" id="IPR050680">
    <property type="entry name" value="YpeA/RimI_acetyltransf"/>
</dbReference>